<feature type="region of interest" description="Disordered" evidence="1">
    <location>
        <begin position="1"/>
        <end position="26"/>
    </location>
</feature>
<dbReference type="Proteomes" id="UP000240283">
    <property type="component" value="Segment"/>
</dbReference>
<accession>A0A2H5BQ60</accession>
<gene>
    <name evidence="2" type="ORF">VPR_104</name>
</gene>
<organism evidence="2 3">
    <name type="scientific">Vibrio phage Vp_R1</name>
    <dbReference type="NCBI Taxonomy" id="2059867"/>
    <lineage>
        <taxon>Viruses</taxon>
        <taxon>Duplodnaviria</taxon>
        <taxon>Heunggongvirae</taxon>
        <taxon>Uroviricota</taxon>
        <taxon>Caudoviricetes</taxon>
        <taxon>Grimontviridae</taxon>
        <taxon>Dalianvirus</taxon>
        <taxon>Dalianvirus R1</taxon>
    </lineage>
</organism>
<name>A0A2H5BQ60_9CAUD</name>
<proteinExistence type="predicted"/>
<evidence type="ECO:0008006" key="4">
    <source>
        <dbReference type="Google" id="ProtNLM"/>
    </source>
</evidence>
<evidence type="ECO:0000313" key="3">
    <source>
        <dbReference type="Proteomes" id="UP000240283"/>
    </source>
</evidence>
<sequence>MSNFVEGQDPENGKFLPGNKLGKGRVKGSRNALTEQMLKRFAQRNQDGISVEEILFDIAQDSGQPAEMRFKAAAKLSDLVFPKASSVELDIEEKTEMSITDMDDRIRQLMRKHNPHFESGEDGETD</sequence>
<keyword evidence="3" id="KW-1185">Reference proteome</keyword>
<evidence type="ECO:0000313" key="2">
    <source>
        <dbReference type="EMBL" id="AUG88468.1"/>
    </source>
</evidence>
<reference evidence="2 3" key="1">
    <citation type="submission" date="2017-12" db="EMBL/GenBank/DDBJ databases">
        <title>Genomic analysis of a novel phage Vp_R1 lytic to Vibrio parahaemolyticus.</title>
        <authorList>
            <person name="Ren H."/>
            <person name="Li Z."/>
        </authorList>
    </citation>
    <scope>NUCLEOTIDE SEQUENCE [LARGE SCALE GENOMIC DNA]</scope>
</reference>
<dbReference type="EMBL" id="MG603697">
    <property type="protein sequence ID" value="AUG88468.1"/>
    <property type="molecule type" value="Genomic_DNA"/>
</dbReference>
<protein>
    <recommendedName>
        <fullName evidence="4">DUF5681 domain-containing protein</fullName>
    </recommendedName>
</protein>
<evidence type="ECO:0000256" key="1">
    <source>
        <dbReference type="SAM" id="MobiDB-lite"/>
    </source>
</evidence>